<dbReference type="OrthoDB" id="8745838at2"/>
<comment type="caution">
    <text evidence="1">The sequence shown here is derived from an EMBL/GenBank/DDBJ whole genome shotgun (WGS) entry which is preliminary data.</text>
</comment>
<reference evidence="1 2" key="1">
    <citation type="submission" date="2018-09" db="EMBL/GenBank/DDBJ databases">
        <authorList>
            <person name="Zhu H."/>
        </authorList>
    </citation>
    <scope>NUCLEOTIDE SEQUENCE [LARGE SCALE GENOMIC DNA]</scope>
    <source>
        <strain evidence="1 2">K1S02-61</strain>
    </source>
</reference>
<dbReference type="RefSeq" id="WP_119810413.1">
    <property type="nucleotide sequence ID" value="NZ_QYUP01000087.1"/>
</dbReference>
<accession>A0A418Y161</accession>
<evidence type="ECO:0000313" key="2">
    <source>
        <dbReference type="Proteomes" id="UP000284006"/>
    </source>
</evidence>
<dbReference type="AlphaFoldDB" id="A0A418Y161"/>
<protein>
    <submittedName>
        <fullName evidence="1">Uncharacterized protein</fullName>
    </submittedName>
</protein>
<organism evidence="1 2">
    <name type="scientific">Massilia cavernae</name>
    <dbReference type="NCBI Taxonomy" id="2320864"/>
    <lineage>
        <taxon>Bacteria</taxon>
        <taxon>Pseudomonadati</taxon>
        <taxon>Pseudomonadota</taxon>
        <taxon>Betaproteobacteria</taxon>
        <taxon>Burkholderiales</taxon>
        <taxon>Oxalobacteraceae</taxon>
        <taxon>Telluria group</taxon>
        <taxon>Massilia</taxon>
    </lineage>
</organism>
<proteinExistence type="predicted"/>
<sequence length="337" mass="35571">MGIFRRSECVGALAALGADTVALRIAAPCIVPPGCVGVACDRQGVTHRVSEGERVNPPAGAAAWCFHPGPYTADLVPFEAAPEAGISLAWVVDSPDPRVGQQRFDLFLASECGERLDAAALAASVEAALRRELAQGQLDLPPCATLAEWDAFRAGFDELMYTRFGITVEHCAPSDLSGGRDYAAMLLARAAATTQAEAPPAAAAPPAPQAADDARALRRLFLELPRIAAALRMFDWPPGQFQRRQALLQRLGDAGLSVATMPSLELEAPGRPLCASQQARRIGHSMRAAVSLDEAWAMLARLKGGEPQAAIFDDAERIAANLEHDCAARRAAGGYAA</sequence>
<evidence type="ECO:0000313" key="1">
    <source>
        <dbReference type="EMBL" id="RJG19190.1"/>
    </source>
</evidence>
<name>A0A418Y161_9BURK</name>
<keyword evidence="2" id="KW-1185">Reference proteome</keyword>
<dbReference type="Proteomes" id="UP000284006">
    <property type="component" value="Unassembled WGS sequence"/>
</dbReference>
<gene>
    <name evidence="1" type="ORF">D3872_08795</name>
</gene>
<dbReference type="EMBL" id="QYUP01000087">
    <property type="protein sequence ID" value="RJG19190.1"/>
    <property type="molecule type" value="Genomic_DNA"/>
</dbReference>